<keyword evidence="3" id="KW-0012">Acyltransferase</keyword>
<keyword evidence="1" id="KW-0472">Membrane</keyword>
<feature type="transmembrane region" description="Helical" evidence="1">
    <location>
        <begin position="203"/>
        <end position="223"/>
    </location>
</feature>
<keyword evidence="1" id="KW-1133">Transmembrane helix</keyword>
<dbReference type="EMBL" id="JBANDC010000014">
    <property type="protein sequence ID" value="MEM4989467.1"/>
    <property type="molecule type" value="Genomic_DNA"/>
</dbReference>
<dbReference type="PANTHER" id="PTHR23028:SF53">
    <property type="entry name" value="ACYL_TRANSF_3 DOMAIN-CONTAINING PROTEIN"/>
    <property type="match status" value="1"/>
</dbReference>
<dbReference type="PANTHER" id="PTHR23028">
    <property type="entry name" value="ACETYLTRANSFERASE"/>
    <property type="match status" value="1"/>
</dbReference>
<organism evidence="3 4">
    <name type="scientific">Collimonas rhizosphaerae</name>
    <dbReference type="NCBI Taxonomy" id="3126357"/>
    <lineage>
        <taxon>Bacteria</taxon>
        <taxon>Pseudomonadati</taxon>
        <taxon>Pseudomonadota</taxon>
        <taxon>Betaproteobacteria</taxon>
        <taxon>Burkholderiales</taxon>
        <taxon>Oxalobacteraceae</taxon>
        <taxon>Collimonas</taxon>
    </lineage>
</organism>
<feature type="transmembrane region" description="Helical" evidence="1">
    <location>
        <begin position="112"/>
        <end position="136"/>
    </location>
</feature>
<dbReference type="EC" id="2.3.-.-" evidence="3"/>
<feature type="transmembrane region" description="Helical" evidence="1">
    <location>
        <begin position="290"/>
        <end position="309"/>
    </location>
</feature>
<feature type="transmembrane region" description="Helical" evidence="1">
    <location>
        <begin position="71"/>
        <end position="92"/>
    </location>
</feature>
<reference evidence="3 4" key="1">
    <citation type="submission" date="2024-02" db="EMBL/GenBank/DDBJ databases">
        <title>Draft genome sequence of Collimonas sp. strain H4R21, an effective mineral-weathering bacterial strain isolated from the beech rhizosphere.</title>
        <authorList>
            <person name="Morin E."/>
            <person name="Uroz S."/>
            <person name="Leveau J.H.J."/>
            <person name="Kumar R."/>
            <person name="Rey M.W."/>
            <person name="Pham J."/>
        </authorList>
    </citation>
    <scope>NUCLEOTIDE SEQUENCE [LARGE SCALE GENOMIC DNA]</scope>
    <source>
        <strain evidence="3 4">H4R21</strain>
    </source>
</reference>
<feature type="transmembrane region" description="Helical" evidence="1">
    <location>
        <begin position="32"/>
        <end position="50"/>
    </location>
</feature>
<dbReference type="InterPro" id="IPR002656">
    <property type="entry name" value="Acyl_transf_3_dom"/>
</dbReference>
<feature type="transmembrane region" description="Helical" evidence="1">
    <location>
        <begin position="7"/>
        <end position="26"/>
    </location>
</feature>
<keyword evidence="1" id="KW-0812">Transmembrane</keyword>
<feature type="transmembrane region" description="Helical" evidence="1">
    <location>
        <begin position="267"/>
        <end position="284"/>
    </location>
</feature>
<protein>
    <submittedName>
        <fullName evidence="3">Acyltransferase</fullName>
        <ecNumber evidence="3">2.3.-.-</ecNumber>
    </submittedName>
</protein>
<feature type="transmembrane region" description="Helical" evidence="1">
    <location>
        <begin position="229"/>
        <end position="246"/>
    </location>
</feature>
<keyword evidence="3" id="KW-0808">Transferase</keyword>
<proteinExistence type="predicted"/>
<dbReference type="GO" id="GO:0016746">
    <property type="term" value="F:acyltransferase activity"/>
    <property type="evidence" value="ECO:0007669"/>
    <property type="project" value="UniProtKB-KW"/>
</dbReference>
<name>A0ABU9PZY4_9BURK</name>
<dbReference type="RefSeq" id="WP_342830663.1">
    <property type="nucleotide sequence ID" value="NZ_JBANDC010000014.1"/>
</dbReference>
<dbReference type="Proteomes" id="UP001495910">
    <property type="component" value="Unassembled WGS sequence"/>
</dbReference>
<evidence type="ECO:0000259" key="2">
    <source>
        <dbReference type="Pfam" id="PF01757"/>
    </source>
</evidence>
<gene>
    <name evidence="3" type="ORF">V8G57_18925</name>
</gene>
<evidence type="ECO:0000313" key="4">
    <source>
        <dbReference type="Proteomes" id="UP001495910"/>
    </source>
</evidence>
<sequence>MKLGLGTWRFFLAFLVVISHLWSGMLDGPAAYAVWGFFILSGFLMTHVLTHKYGDSRGGLADYAYNRFLRIYPAYVVAVLAGVACLLILPKFGVTLSSLNPQFNWPHSIREWAANLLLLAVPAPGLFVPVSGALAVEVCVYVLMPLLAFSRAAAWISLILSVLLNLKYGLTIETFGERYSSFLTCFMVFSCGCLLSQYREKLNIFRAPLISVIVWLLHCLVWLKYDQWPWTYGLYASIILSGWVVLSLSSQKTGKLDSVLGDLSYPLYLFHTTVAVCLIPLGIKMRSFEFFAISFVLTIIVSWGVVMLIDKPLAGLKKKKNVGVT</sequence>
<keyword evidence="4" id="KW-1185">Reference proteome</keyword>
<feature type="domain" description="Acyltransferase 3" evidence="2">
    <location>
        <begin position="7"/>
        <end position="305"/>
    </location>
</feature>
<comment type="caution">
    <text evidence="3">The sequence shown here is derived from an EMBL/GenBank/DDBJ whole genome shotgun (WGS) entry which is preliminary data.</text>
</comment>
<feature type="transmembrane region" description="Helical" evidence="1">
    <location>
        <begin position="148"/>
        <end position="166"/>
    </location>
</feature>
<dbReference type="Pfam" id="PF01757">
    <property type="entry name" value="Acyl_transf_3"/>
    <property type="match status" value="1"/>
</dbReference>
<evidence type="ECO:0000256" key="1">
    <source>
        <dbReference type="SAM" id="Phobius"/>
    </source>
</evidence>
<accession>A0ABU9PZY4</accession>
<dbReference type="InterPro" id="IPR050879">
    <property type="entry name" value="Acyltransferase_3"/>
</dbReference>
<evidence type="ECO:0000313" key="3">
    <source>
        <dbReference type="EMBL" id="MEM4989467.1"/>
    </source>
</evidence>